<comment type="subcellular location">
    <subcellularLocation>
        <location evidence="1">Cell junction</location>
    </subcellularLocation>
    <subcellularLocation>
        <location evidence="2">Cytoplasm</location>
        <location evidence="2">Cytoskeleton</location>
        <location evidence="2">Microtubule organizing center</location>
        <location evidence="2">Centrosome</location>
    </subcellularLocation>
</comment>
<feature type="coiled-coil region" evidence="9">
    <location>
        <begin position="108"/>
        <end position="135"/>
    </location>
</feature>
<evidence type="ECO:0000256" key="6">
    <source>
        <dbReference type="ARBA" id="ARBA00022949"/>
    </source>
</evidence>
<keyword evidence="4" id="KW-0963">Cytoplasm</keyword>
<dbReference type="InterPro" id="IPR021622">
    <property type="entry name" value="Afadin/alpha-actinin-bd"/>
</dbReference>
<accession>A0A067RBF4</accession>
<evidence type="ECO:0000256" key="2">
    <source>
        <dbReference type="ARBA" id="ARBA00004300"/>
    </source>
</evidence>
<evidence type="ECO:0000256" key="10">
    <source>
        <dbReference type="SAM" id="MobiDB-lite"/>
    </source>
</evidence>
<keyword evidence="8" id="KW-0206">Cytoskeleton</keyword>
<keyword evidence="6" id="KW-0965">Cell junction</keyword>
<dbReference type="PANTHER" id="PTHR46507:SF4">
    <property type="entry name" value="SSX FAMILY MEMBER 2 INTERACTING PROTEIN"/>
    <property type="match status" value="1"/>
</dbReference>
<evidence type="ECO:0000256" key="9">
    <source>
        <dbReference type="SAM" id="Coils"/>
    </source>
</evidence>
<dbReference type="Proteomes" id="UP000027135">
    <property type="component" value="Unassembled WGS sequence"/>
</dbReference>
<dbReference type="AlphaFoldDB" id="A0A067RBF4"/>
<dbReference type="InParanoid" id="A0A067RBF4"/>
<dbReference type="eggNOG" id="ENOG502TB8X">
    <property type="taxonomic scope" value="Eukaryota"/>
</dbReference>
<dbReference type="PANTHER" id="PTHR46507">
    <property type="entry name" value="AFADIN- AND ALPHA-ACTININ-BINDING PROTEIN"/>
    <property type="match status" value="1"/>
</dbReference>
<organism evidence="11 12">
    <name type="scientific">Zootermopsis nevadensis</name>
    <name type="common">Dampwood termite</name>
    <dbReference type="NCBI Taxonomy" id="136037"/>
    <lineage>
        <taxon>Eukaryota</taxon>
        <taxon>Metazoa</taxon>
        <taxon>Ecdysozoa</taxon>
        <taxon>Arthropoda</taxon>
        <taxon>Hexapoda</taxon>
        <taxon>Insecta</taxon>
        <taxon>Pterygota</taxon>
        <taxon>Neoptera</taxon>
        <taxon>Polyneoptera</taxon>
        <taxon>Dictyoptera</taxon>
        <taxon>Blattodea</taxon>
        <taxon>Blattoidea</taxon>
        <taxon>Termitoidae</taxon>
        <taxon>Termopsidae</taxon>
        <taxon>Zootermopsis</taxon>
    </lineage>
</organism>
<evidence type="ECO:0000256" key="4">
    <source>
        <dbReference type="ARBA" id="ARBA00022490"/>
    </source>
</evidence>
<evidence type="ECO:0000313" key="11">
    <source>
        <dbReference type="EMBL" id="KDR20171.1"/>
    </source>
</evidence>
<dbReference type="EMBL" id="KK852617">
    <property type="protein sequence ID" value="KDR20171.1"/>
    <property type="molecule type" value="Genomic_DNA"/>
</dbReference>
<dbReference type="Pfam" id="PF11559">
    <property type="entry name" value="ADIP"/>
    <property type="match status" value="1"/>
</dbReference>
<evidence type="ECO:0000256" key="7">
    <source>
        <dbReference type="ARBA" id="ARBA00023054"/>
    </source>
</evidence>
<proteinExistence type="inferred from homology"/>
<keyword evidence="5" id="KW-0130">Cell adhesion</keyword>
<dbReference type="GO" id="GO:0036064">
    <property type="term" value="C:ciliary basal body"/>
    <property type="evidence" value="ECO:0007669"/>
    <property type="project" value="TreeGrafter"/>
</dbReference>
<keyword evidence="12" id="KW-1185">Reference proteome</keyword>
<evidence type="ECO:0000256" key="5">
    <source>
        <dbReference type="ARBA" id="ARBA00022889"/>
    </source>
</evidence>
<comment type="similarity">
    <text evidence="3">Belongs to the ADIP family.</text>
</comment>
<protein>
    <submittedName>
        <fullName evidence="11">Afadin-and alpha-actinin-binding protein</fullName>
    </submittedName>
</protein>
<sequence length="311" mass="36098">MIFEKLSETGIMLSSEESFELNSSSVSCSSFNDIISSIPPLSDELEYFGLRPLPQLKYEEDSVLLQTQVTSLVSSLIDTIWNLLHLHRSALQQCDEVEDVRHRVAYDNKNLQSQVDRLKTELSNKERLLSAASEKERRLTTECDKLRCDLRTGKDEVHRLMAQVTWHDCQHTHELRKKEHEVLHVQEQLRRKLGLPCSLALQVMKEKQQENNGKPAHEVCSSSSTLDMSSDSRGKTIMPKEQEDLYRKVINKFENNNRRLVDENIKLCDMYCKLHTNLGFLTQQFTVLLVSPSFRYMIVPHQIFLIFTENT</sequence>
<reference evidence="11 12" key="1">
    <citation type="journal article" date="2014" name="Nat. Commun.">
        <title>Molecular traces of alternative social organization in a termite genome.</title>
        <authorList>
            <person name="Terrapon N."/>
            <person name="Li C."/>
            <person name="Robertson H.M."/>
            <person name="Ji L."/>
            <person name="Meng X."/>
            <person name="Booth W."/>
            <person name="Chen Z."/>
            <person name="Childers C.P."/>
            <person name="Glastad K.M."/>
            <person name="Gokhale K."/>
            <person name="Gowin J."/>
            <person name="Gronenberg W."/>
            <person name="Hermansen R.A."/>
            <person name="Hu H."/>
            <person name="Hunt B.G."/>
            <person name="Huylmans A.K."/>
            <person name="Khalil S.M."/>
            <person name="Mitchell R.D."/>
            <person name="Munoz-Torres M.C."/>
            <person name="Mustard J.A."/>
            <person name="Pan H."/>
            <person name="Reese J.T."/>
            <person name="Scharf M.E."/>
            <person name="Sun F."/>
            <person name="Vogel H."/>
            <person name="Xiao J."/>
            <person name="Yang W."/>
            <person name="Yang Z."/>
            <person name="Yang Z."/>
            <person name="Zhou J."/>
            <person name="Zhu J."/>
            <person name="Brent C.S."/>
            <person name="Elsik C.G."/>
            <person name="Goodisman M.A."/>
            <person name="Liberles D.A."/>
            <person name="Roe R.M."/>
            <person name="Vargo E.L."/>
            <person name="Vilcinskas A."/>
            <person name="Wang J."/>
            <person name="Bornberg-Bauer E."/>
            <person name="Korb J."/>
            <person name="Zhang G."/>
            <person name="Liebig J."/>
        </authorList>
    </citation>
    <scope>NUCLEOTIDE SEQUENCE [LARGE SCALE GENOMIC DNA]</scope>
    <source>
        <tissue evidence="11">Whole organism</tissue>
    </source>
</reference>
<keyword evidence="7 9" id="KW-0175">Coiled coil</keyword>
<evidence type="ECO:0000256" key="3">
    <source>
        <dbReference type="ARBA" id="ARBA00009291"/>
    </source>
</evidence>
<dbReference type="GO" id="GO:0070161">
    <property type="term" value="C:anchoring junction"/>
    <property type="evidence" value="ECO:0007669"/>
    <property type="project" value="UniProtKB-SubCell"/>
</dbReference>
<gene>
    <name evidence="11" type="ORF">L798_05668</name>
</gene>
<dbReference type="GO" id="GO:0007155">
    <property type="term" value="P:cell adhesion"/>
    <property type="evidence" value="ECO:0007669"/>
    <property type="project" value="UniProtKB-KW"/>
</dbReference>
<evidence type="ECO:0000256" key="1">
    <source>
        <dbReference type="ARBA" id="ARBA00004282"/>
    </source>
</evidence>
<feature type="region of interest" description="Disordered" evidence="10">
    <location>
        <begin position="208"/>
        <end position="234"/>
    </location>
</feature>
<dbReference type="GO" id="GO:0035735">
    <property type="term" value="P:intraciliary transport involved in cilium assembly"/>
    <property type="evidence" value="ECO:0007669"/>
    <property type="project" value="TreeGrafter"/>
</dbReference>
<dbReference type="GO" id="GO:0034451">
    <property type="term" value="C:centriolar satellite"/>
    <property type="evidence" value="ECO:0007669"/>
    <property type="project" value="TreeGrafter"/>
</dbReference>
<evidence type="ECO:0000256" key="8">
    <source>
        <dbReference type="ARBA" id="ARBA00023212"/>
    </source>
</evidence>
<evidence type="ECO:0000313" key="12">
    <source>
        <dbReference type="Proteomes" id="UP000027135"/>
    </source>
</evidence>
<name>A0A067RBF4_ZOONE</name>
<dbReference type="InterPro" id="IPR052300">
    <property type="entry name" value="Adhesion_Centrosome_assoc"/>
</dbReference>